<reference evidence="1" key="1">
    <citation type="submission" date="2014-11" db="EMBL/GenBank/DDBJ databases">
        <authorList>
            <person name="Amaro Gonzalez C."/>
        </authorList>
    </citation>
    <scope>NUCLEOTIDE SEQUENCE</scope>
</reference>
<proteinExistence type="predicted"/>
<reference evidence="1" key="2">
    <citation type="journal article" date="2015" name="Fish Shellfish Immunol.">
        <title>Early steps in the European eel (Anguilla anguilla)-Vibrio vulnificus interaction in the gills: Role of the RtxA13 toxin.</title>
        <authorList>
            <person name="Callol A."/>
            <person name="Pajuelo D."/>
            <person name="Ebbesson L."/>
            <person name="Teles M."/>
            <person name="MacKenzie S."/>
            <person name="Amaro C."/>
        </authorList>
    </citation>
    <scope>NUCLEOTIDE SEQUENCE</scope>
</reference>
<accession>A0A0E9P819</accession>
<sequence>MKRNDDVRTPRKPSLKRVSLPIQYTFY</sequence>
<name>A0A0E9P819_ANGAN</name>
<protein>
    <submittedName>
        <fullName evidence="1">Uncharacterized protein</fullName>
    </submittedName>
</protein>
<evidence type="ECO:0000313" key="1">
    <source>
        <dbReference type="EMBL" id="JAH00761.1"/>
    </source>
</evidence>
<organism evidence="1">
    <name type="scientific">Anguilla anguilla</name>
    <name type="common">European freshwater eel</name>
    <name type="synonym">Muraena anguilla</name>
    <dbReference type="NCBI Taxonomy" id="7936"/>
    <lineage>
        <taxon>Eukaryota</taxon>
        <taxon>Metazoa</taxon>
        <taxon>Chordata</taxon>
        <taxon>Craniata</taxon>
        <taxon>Vertebrata</taxon>
        <taxon>Euteleostomi</taxon>
        <taxon>Actinopterygii</taxon>
        <taxon>Neopterygii</taxon>
        <taxon>Teleostei</taxon>
        <taxon>Anguilliformes</taxon>
        <taxon>Anguillidae</taxon>
        <taxon>Anguilla</taxon>
    </lineage>
</organism>
<dbReference type="AlphaFoldDB" id="A0A0E9P819"/>
<dbReference type="EMBL" id="GBXM01107816">
    <property type="protein sequence ID" value="JAH00761.1"/>
    <property type="molecule type" value="Transcribed_RNA"/>
</dbReference>